<dbReference type="Proteomes" id="UP000590647">
    <property type="component" value="Unassembled WGS sequence"/>
</dbReference>
<gene>
    <name evidence="1" type="ORF">HDA41_006688</name>
</gene>
<proteinExistence type="predicted"/>
<dbReference type="AlphaFoldDB" id="A0A7W9HAK2"/>
<keyword evidence="2" id="KW-1185">Reference proteome</keyword>
<evidence type="ECO:0000313" key="2">
    <source>
        <dbReference type="Proteomes" id="UP000590647"/>
    </source>
</evidence>
<comment type="caution">
    <text evidence="1">The sequence shown here is derived from an EMBL/GenBank/DDBJ whole genome shotgun (WGS) entry which is preliminary data.</text>
</comment>
<accession>A0A7W9HAK2</accession>
<name>A0A7W9HAK2_9ACTN</name>
<organism evidence="1 2">
    <name type="scientific">Streptomyces caelestis</name>
    <dbReference type="NCBI Taxonomy" id="36816"/>
    <lineage>
        <taxon>Bacteria</taxon>
        <taxon>Bacillati</taxon>
        <taxon>Actinomycetota</taxon>
        <taxon>Actinomycetes</taxon>
        <taxon>Kitasatosporales</taxon>
        <taxon>Streptomycetaceae</taxon>
        <taxon>Streptomyces</taxon>
    </lineage>
</organism>
<protein>
    <submittedName>
        <fullName evidence="1">Uncharacterized protein</fullName>
    </submittedName>
</protein>
<evidence type="ECO:0000313" key="1">
    <source>
        <dbReference type="EMBL" id="MBB5798724.1"/>
    </source>
</evidence>
<reference evidence="1 2" key="1">
    <citation type="submission" date="2020-08" db="EMBL/GenBank/DDBJ databases">
        <title>Sequencing the genomes of 1000 actinobacteria strains.</title>
        <authorList>
            <person name="Klenk H.-P."/>
        </authorList>
    </citation>
    <scope>NUCLEOTIDE SEQUENCE [LARGE SCALE GENOMIC DNA]</scope>
    <source>
        <strain evidence="1 2">DSM 40084</strain>
    </source>
</reference>
<dbReference type="EMBL" id="JACHNE010000001">
    <property type="protein sequence ID" value="MBB5798724.1"/>
    <property type="molecule type" value="Genomic_DNA"/>
</dbReference>
<sequence>MPSHVGAGLGVALVPPVRTDAAAPVVVVPFARPEGAAPVRALDAFVQLIPVHTTVGEHH</sequence>